<dbReference type="OrthoDB" id="547962at2759"/>
<proteinExistence type="predicted"/>
<dbReference type="Proteomes" id="UP000011087">
    <property type="component" value="Unassembled WGS sequence"/>
</dbReference>
<dbReference type="EnsemblProtists" id="EKX31895">
    <property type="protein sequence ID" value="EKX31895"/>
    <property type="gene ID" value="GUITHDRAFT_82731"/>
</dbReference>
<feature type="non-terminal residue" evidence="1">
    <location>
        <position position="93"/>
    </location>
</feature>
<dbReference type="PANTHER" id="PTHR33443:SF30">
    <property type="entry name" value="SARCOSINE DEHYDROGENASE-2C PROTEIN"/>
    <property type="match status" value="1"/>
</dbReference>
<accession>L1I7R1</accession>
<dbReference type="KEGG" id="gtt:GUITHDRAFT_82731"/>
<organism evidence="1">
    <name type="scientific">Guillardia theta (strain CCMP2712)</name>
    <name type="common">Cryptophyte</name>
    <dbReference type="NCBI Taxonomy" id="905079"/>
    <lineage>
        <taxon>Eukaryota</taxon>
        <taxon>Cryptophyceae</taxon>
        <taxon>Pyrenomonadales</taxon>
        <taxon>Geminigeraceae</taxon>
        <taxon>Guillardia</taxon>
    </lineage>
</organism>
<dbReference type="HOGENOM" id="CLU_2406125_0_0_1"/>
<dbReference type="OMA" id="HARENCV"/>
<dbReference type="PaxDb" id="55529-EKX31895"/>
<dbReference type="STRING" id="905079.L1I7R1"/>
<dbReference type="PANTHER" id="PTHR33443">
    <property type="entry name" value="ZGC:112980"/>
    <property type="match status" value="1"/>
</dbReference>
<reference evidence="2" key="3">
    <citation type="submission" date="2015-06" db="UniProtKB">
        <authorList>
            <consortium name="EnsemblProtists"/>
        </authorList>
    </citation>
    <scope>IDENTIFICATION</scope>
</reference>
<dbReference type="GeneID" id="17288621"/>
<dbReference type="AlphaFoldDB" id="L1I7R1"/>
<reference evidence="3" key="2">
    <citation type="submission" date="2012-11" db="EMBL/GenBank/DDBJ databases">
        <authorList>
            <person name="Kuo A."/>
            <person name="Curtis B.A."/>
            <person name="Tanifuji G."/>
            <person name="Burki F."/>
            <person name="Gruber A."/>
            <person name="Irimia M."/>
            <person name="Maruyama S."/>
            <person name="Arias M.C."/>
            <person name="Ball S.G."/>
            <person name="Gile G.H."/>
            <person name="Hirakawa Y."/>
            <person name="Hopkins J.F."/>
            <person name="Rensing S.A."/>
            <person name="Schmutz J."/>
            <person name="Symeonidi A."/>
            <person name="Elias M."/>
            <person name="Eveleigh R.J."/>
            <person name="Herman E.K."/>
            <person name="Klute M.J."/>
            <person name="Nakayama T."/>
            <person name="Obornik M."/>
            <person name="Reyes-Prieto A."/>
            <person name="Armbrust E.V."/>
            <person name="Aves S.J."/>
            <person name="Beiko R.G."/>
            <person name="Coutinho P."/>
            <person name="Dacks J.B."/>
            <person name="Durnford D.G."/>
            <person name="Fast N.M."/>
            <person name="Green B.R."/>
            <person name="Grisdale C."/>
            <person name="Hempe F."/>
            <person name="Henrissat B."/>
            <person name="Hoppner M.P."/>
            <person name="Ishida K.-I."/>
            <person name="Kim E."/>
            <person name="Koreny L."/>
            <person name="Kroth P.G."/>
            <person name="Liu Y."/>
            <person name="Malik S.-B."/>
            <person name="Maier U.G."/>
            <person name="McRose D."/>
            <person name="Mock T."/>
            <person name="Neilson J.A."/>
            <person name="Onodera N.T."/>
            <person name="Poole A.M."/>
            <person name="Pritham E.J."/>
            <person name="Richards T.A."/>
            <person name="Rocap G."/>
            <person name="Roy S.W."/>
            <person name="Sarai C."/>
            <person name="Schaack S."/>
            <person name="Shirato S."/>
            <person name="Slamovits C.H."/>
            <person name="Spencer D.F."/>
            <person name="Suzuki S."/>
            <person name="Worden A.Z."/>
            <person name="Zauner S."/>
            <person name="Barry K."/>
            <person name="Bell C."/>
            <person name="Bharti A.K."/>
            <person name="Crow J.A."/>
            <person name="Grimwood J."/>
            <person name="Kramer R."/>
            <person name="Lindquist E."/>
            <person name="Lucas S."/>
            <person name="Salamov A."/>
            <person name="McFadden G.I."/>
            <person name="Lane C.E."/>
            <person name="Keeling P.J."/>
            <person name="Gray M.W."/>
            <person name="Grigoriev I.V."/>
            <person name="Archibald J.M."/>
        </authorList>
    </citation>
    <scope>NUCLEOTIDE SEQUENCE</scope>
    <source>
        <strain evidence="3">CCMP2712</strain>
    </source>
</reference>
<evidence type="ECO:0000313" key="2">
    <source>
        <dbReference type="EnsemblProtists" id="EKX31895"/>
    </source>
</evidence>
<dbReference type="InterPro" id="IPR053234">
    <property type="entry name" value="RPM1_Interactor"/>
</dbReference>
<gene>
    <name evidence="1" type="ORF">GUITHDRAFT_82731</name>
</gene>
<keyword evidence="3" id="KW-1185">Reference proteome</keyword>
<sequence>MNGSQEADEDDLVIVGSTGTFSSDLPHARAHCVNRPFRSTKERVGKEEGGNNEMFCPNCFCYVCDVKASDCKGWLKVGHCHAHDKDPYWRALR</sequence>
<evidence type="ECO:0000313" key="3">
    <source>
        <dbReference type="Proteomes" id="UP000011087"/>
    </source>
</evidence>
<evidence type="ECO:0000313" key="1">
    <source>
        <dbReference type="EMBL" id="EKX31895.1"/>
    </source>
</evidence>
<reference evidence="1 3" key="1">
    <citation type="journal article" date="2012" name="Nature">
        <title>Algal genomes reveal evolutionary mosaicism and the fate of nucleomorphs.</title>
        <authorList>
            <consortium name="DOE Joint Genome Institute"/>
            <person name="Curtis B.A."/>
            <person name="Tanifuji G."/>
            <person name="Burki F."/>
            <person name="Gruber A."/>
            <person name="Irimia M."/>
            <person name="Maruyama S."/>
            <person name="Arias M.C."/>
            <person name="Ball S.G."/>
            <person name="Gile G.H."/>
            <person name="Hirakawa Y."/>
            <person name="Hopkins J.F."/>
            <person name="Kuo A."/>
            <person name="Rensing S.A."/>
            <person name="Schmutz J."/>
            <person name="Symeonidi A."/>
            <person name="Elias M."/>
            <person name="Eveleigh R.J."/>
            <person name="Herman E.K."/>
            <person name="Klute M.J."/>
            <person name="Nakayama T."/>
            <person name="Obornik M."/>
            <person name="Reyes-Prieto A."/>
            <person name="Armbrust E.V."/>
            <person name="Aves S.J."/>
            <person name="Beiko R.G."/>
            <person name="Coutinho P."/>
            <person name="Dacks J.B."/>
            <person name="Durnford D.G."/>
            <person name="Fast N.M."/>
            <person name="Green B.R."/>
            <person name="Grisdale C.J."/>
            <person name="Hempel F."/>
            <person name="Henrissat B."/>
            <person name="Hoppner M.P."/>
            <person name="Ishida K."/>
            <person name="Kim E."/>
            <person name="Koreny L."/>
            <person name="Kroth P.G."/>
            <person name="Liu Y."/>
            <person name="Malik S.B."/>
            <person name="Maier U.G."/>
            <person name="McRose D."/>
            <person name="Mock T."/>
            <person name="Neilson J.A."/>
            <person name="Onodera N.T."/>
            <person name="Poole A.M."/>
            <person name="Pritham E.J."/>
            <person name="Richards T.A."/>
            <person name="Rocap G."/>
            <person name="Roy S.W."/>
            <person name="Sarai C."/>
            <person name="Schaack S."/>
            <person name="Shirato S."/>
            <person name="Slamovits C.H."/>
            <person name="Spencer D.F."/>
            <person name="Suzuki S."/>
            <person name="Worden A.Z."/>
            <person name="Zauner S."/>
            <person name="Barry K."/>
            <person name="Bell C."/>
            <person name="Bharti A.K."/>
            <person name="Crow J.A."/>
            <person name="Grimwood J."/>
            <person name="Kramer R."/>
            <person name="Lindquist E."/>
            <person name="Lucas S."/>
            <person name="Salamov A."/>
            <person name="McFadden G.I."/>
            <person name="Lane C.E."/>
            <person name="Keeling P.J."/>
            <person name="Gray M.W."/>
            <person name="Grigoriev I.V."/>
            <person name="Archibald J.M."/>
        </authorList>
    </citation>
    <scope>NUCLEOTIDE SEQUENCE</scope>
    <source>
        <strain evidence="1 3">CCMP2712</strain>
    </source>
</reference>
<protein>
    <submittedName>
        <fullName evidence="1 2">Uncharacterized protein</fullName>
    </submittedName>
</protein>
<name>L1I7R1_GUITC</name>
<dbReference type="RefSeq" id="XP_005818875.1">
    <property type="nucleotide sequence ID" value="XM_005818818.1"/>
</dbReference>
<dbReference type="EMBL" id="JH993227">
    <property type="protein sequence ID" value="EKX31895.1"/>
    <property type="molecule type" value="Genomic_DNA"/>
</dbReference>